<accession>A0AAI8VSM3</accession>
<keyword evidence="3" id="KW-1185">Reference proteome</keyword>
<feature type="compositionally biased region" description="Polar residues" evidence="1">
    <location>
        <begin position="62"/>
        <end position="71"/>
    </location>
</feature>
<organism evidence="2 3">
    <name type="scientific">Anthostomella pinea</name>
    <dbReference type="NCBI Taxonomy" id="933095"/>
    <lineage>
        <taxon>Eukaryota</taxon>
        <taxon>Fungi</taxon>
        <taxon>Dikarya</taxon>
        <taxon>Ascomycota</taxon>
        <taxon>Pezizomycotina</taxon>
        <taxon>Sordariomycetes</taxon>
        <taxon>Xylariomycetidae</taxon>
        <taxon>Xylariales</taxon>
        <taxon>Xylariaceae</taxon>
        <taxon>Anthostomella</taxon>
    </lineage>
</organism>
<proteinExistence type="predicted"/>
<dbReference type="Proteomes" id="UP001295740">
    <property type="component" value="Unassembled WGS sequence"/>
</dbReference>
<feature type="region of interest" description="Disordered" evidence="1">
    <location>
        <begin position="1"/>
        <end position="92"/>
    </location>
</feature>
<sequence>MSSSSSSAAVSPTEQTFPYNKGYTYSAPGQHAMAQSAQPRMFNSKTQPSELSNSYFPDKATADSSNSTSPDVSVPGTPLPLQTPITPSANYPLPPLDRVYVKPAHELDVAAQLAKKPGYWSVQGWVQRTASMDAKRRAECPETRARKFAETKKELLASAGRF</sequence>
<evidence type="ECO:0000313" key="2">
    <source>
        <dbReference type="EMBL" id="CAJ2509999.1"/>
    </source>
</evidence>
<reference evidence="2" key="1">
    <citation type="submission" date="2023-10" db="EMBL/GenBank/DDBJ databases">
        <authorList>
            <person name="Hackl T."/>
        </authorList>
    </citation>
    <scope>NUCLEOTIDE SEQUENCE</scope>
</reference>
<evidence type="ECO:0000313" key="3">
    <source>
        <dbReference type="Proteomes" id="UP001295740"/>
    </source>
</evidence>
<protein>
    <submittedName>
        <fullName evidence="2">Uu.00g058990.m01.CDS01</fullName>
    </submittedName>
</protein>
<gene>
    <name evidence="2" type="ORF">KHLLAP_LOCUS10467</name>
</gene>
<feature type="compositionally biased region" description="Polar residues" evidence="1">
    <location>
        <begin position="33"/>
        <end position="55"/>
    </location>
</feature>
<comment type="caution">
    <text evidence="2">The sequence shown here is derived from an EMBL/GenBank/DDBJ whole genome shotgun (WGS) entry which is preliminary data.</text>
</comment>
<name>A0AAI8VSM3_9PEZI</name>
<evidence type="ECO:0000256" key="1">
    <source>
        <dbReference type="SAM" id="MobiDB-lite"/>
    </source>
</evidence>
<feature type="compositionally biased region" description="Low complexity" evidence="1">
    <location>
        <begin position="1"/>
        <end position="11"/>
    </location>
</feature>
<dbReference type="EMBL" id="CAUWAG010000013">
    <property type="protein sequence ID" value="CAJ2509999.1"/>
    <property type="molecule type" value="Genomic_DNA"/>
</dbReference>
<dbReference type="AlphaFoldDB" id="A0AAI8VSM3"/>